<dbReference type="AlphaFoldDB" id="A0A3S5A8W6"/>
<reference evidence="1" key="1">
    <citation type="submission" date="2018-11" db="EMBL/GenBank/DDBJ databases">
        <authorList>
            <consortium name="Pathogen Informatics"/>
        </authorList>
    </citation>
    <scope>NUCLEOTIDE SEQUENCE</scope>
</reference>
<protein>
    <submittedName>
        <fullName evidence="1">Uncharacterized protein</fullName>
    </submittedName>
</protein>
<dbReference type="Proteomes" id="UP000784294">
    <property type="component" value="Unassembled WGS sequence"/>
</dbReference>
<keyword evidence="2" id="KW-1185">Reference proteome</keyword>
<sequence length="52" mass="5613">MGQNEGASRGVDHITDVTALPKDMLFRETAYSANELGMFNSARMAAGYRGGF</sequence>
<dbReference type="EMBL" id="CAAALY010008308">
    <property type="protein sequence ID" value="VEL10194.1"/>
    <property type="molecule type" value="Genomic_DNA"/>
</dbReference>
<accession>A0A3S5A8W6</accession>
<evidence type="ECO:0000313" key="2">
    <source>
        <dbReference type="Proteomes" id="UP000784294"/>
    </source>
</evidence>
<gene>
    <name evidence="1" type="ORF">PXEA_LOCUS3634</name>
</gene>
<proteinExistence type="predicted"/>
<comment type="caution">
    <text evidence="1">The sequence shown here is derived from an EMBL/GenBank/DDBJ whole genome shotgun (WGS) entry which is preliminary data.</text>
</comment>
<organism evidence="1 2">
    <name type="scientific">Protopolystoma xenopodis</name>
    <dbReference type="NCBI Taxonomy" id="117903"/>
    <lineage>
        <taxon>Eukaryota</taxon>
        <taxon>Metazoa</taxon>
        <taxon>Spiralia</taxon>
        <taxon>Lophotrochozoa</taxon>
        <taxon>Platyhelminthes</taxon>
        <taxon>Monogenea</taxon>
        <taxon>Polyopisthocotylea</taxon>
        <taxon>Polystomatidea</taxon>
        <taxon>Polystomatidae</taxon>
        <taxon>Protopolystoma</taxon>
    </lineage>
</organism>
<evidence type="ECO:0000313" key="1">
    <source>
        <dbReference type="EMBL" id="VEL10194.1"/>
    </source>
</evidence>
<name>A0A3S5A8W6_9PLAT</name>